<evidence type="ECO:0000313" key="3">
    <source>
        <dbReference type="Proteomes" id="UP000194903"/>
    </source>
</evidence>
<dbReference type="PANTHER" id="PTHR42895:SF2">
    <property type="entry name" value="IRON-SULFUR CLUSTER PROTEIN"/>
    <property type="match status" value="1"/>
</dbReference>
<dbReference type="SUPFAM" id="SSF53067">
    <property type="entry name" value="Actin-like ATPase domain"/>
    <property type="match status" value="1"/>
</dbReference>
<feature type="domain" description="2Fe-2S ferredoxin-type" evidence="1">
    <location>
        <begin position="2"/>
        <end position="95"/>
    </location>
</feature>
<dbReference type="InterPro" id="IPR001041">
    <property type="entry name" value="2Fe-2S_ferredoxin-type"/>
</dbReference>
<proteinExistence type="predicted"/>
<dbReference type="OrthoDB" id="9810588at2"/>
<dbReference type="AlphaFoldDB" id="A0A252F587"/>
<dbReference type="PROSITE" id="PS51085">
    <property type="entry name" value="2FE2S_FER_2"/>
    <property type="match status" value="1"/>
</dbReference>
<dbReference type="InterPro" id="IPR042259">
    <property type="entry name" value="Raco-like_middle_sf"/>
</dbReference>
<dbReference type="EMBL" id="NHOC01000004">
    <property type="protein sequence ID" value="OUM20892.1"/>
    <property type="molecule type" value="Genomic_DNA"/>
</dbReference>
<dbReference type="Pfam" id="PF00111">
    <property type="entry name" value="Fer2"/>
    <property type="match status" value="1"/>
</dbReference>
<dbReference type="InterPro" id="IPR052911">
    <property type="entry name" value="Corrinoid_activation_enz"/>
</dbReference>
<dbReference type="InterPro" id="IPR027980">
    <property type="entry name" value="RACo_C"/>
</dbReference>
<dbReference type="InterPro" id="IPR036010">
    <property type="entry name" value="2Fe-2S_ferredoxin-like_sf"/>
</dbReference>
<dbReference type="RefSeq" id="WP_087018265.1">
    <property type="nucleotide sequence ID" value="NZ_NHOC01000004.1"/>
</dbReference>
<evidence type="ECO:0000313" key="2">
    <source>
        <dbReference type="EMBL" id="OUM20892.1"/>
    </source>
</evidence>
<organism evidence="2 3">
    <name type="scientific">Butyricicoccus porcorum</name>
    <dbReference type="NCBI Taxonomy" id="1945634"/>
    <lineage>
        <taxon>Bacteria</taxon>
        <taxon>Bacillati</taxon>
        <taxon>Bacillota</taxon>
        <taxon>Clostridia</taxon>
        <taxon>Eubacteriales</taxon>
        <taxon>Butyricicoccaceae</taxon>
        <taxon>Butyricicoccus</taxon>
    </lineage>
</organism>
<dbReference type="Gene3D" id="3.30.420.480">
    <property type="entry name" value="Domain of unknown function (DUF4445)"/>
    <property type="match status" value="1"/>
</dbReference>
<dbReference type="Pfam" id="PF14574">
    <property type="entry name" value="RACo_C_ter"/>
    <property type="match status" value="1"/>
</dbReference>
<dbReference type="Proteomes" id="UP000194903">
    <property type="component" value="Unassembled WGS sequence"/>
</dbReference>
<dbReference type="SUPFAM" id="SSF54292">
    <property type="entry name" value="2Fe-2S ferredoxin-like"/>
    <property type="match status" value="1"/>
</dbReference>
<dbReference type="CDD" id="cd00207">
    <property type="entry name" value="fer2"/>
    <property type="match status" value="1"/>
</dbReference>
<dbReference type="GO" id="GO:0051536">
    <property type="term" value="F:iron-sulfur cluster binding"/>
    <property type="evidence" value="ECO:0007669"/>
    <property type="project" value="InterPro"/>
</dbReference>
<keyword evidence="3" id="KW-1185">Reference proteome</keyword>
<dbReference type="Pfam" id="PF17651">
    <property type="entry name" value="Raco_middle"/>
    <property type="match status" value="1"/>
</dbReference>
<comment type="caution">
    <text evidence="2">The sequence shown here is derived from an EMBL/GenBank/DDBJ whole genome shotgun (WGS) entry which is preliminary data.</text>
</comment>
<dbReference type="InterPro" id="IPR041414">
    <property type="entry name" value="Raco-like_middle"/>
</dbReference>
<dbReference type="InterPro" id="IPR043129">
    <property type="entry name" value="ATPase_NBD"/>
</dbReference>
<name>A0A252F587_9FIRM</name>
<evidence type="ECO:0000259" key="1">
    <source>
        <dbReference type="PROSITE" id="PS51085"/>
    </source>
</evidence>
<accession>A0A252F587</accession>
<reference evidence="2 3" key="1">
    <citation type="submission" date="2017-05" db="EMBL/GenBank/DDBJ databases">
        <title>Butyricicoccus porcorum sp. nov. a butyrate-producing bacterium from the swine intestinal tract.</title>
        <authorList>
            <person name="Trachsel J."/>
            <person name="Humphrey S."/>
            <person name="Allen H.K."/>
        </authorList>
    </citation>
    <scope>NUCLEOTIDE SEQUENCE [LARGE SCALE GENOMIC DNA]</scope>
    <source>
        <strain evidence="2">BB10</strain>
    </source>
</reference>
<protein>
    <recommendedName>
        <fullName evidence="1">2Fe-2S ferredoxin-type domain-containing protein</fullName>
    </recommendedName>
</protein>
<dbReference type="PANTHER" id="PTHR42895">
    <property type="entry name" value="IRON-SULFUR CLUSTER-BINDING PROTEIN-RELATED"/>
    <property type="match status" value="1"/>
</dbReference>
<dbReference type="Gene3D" id="3.10.20.30">
    <property type="match status" value="1"/>
</dbReference>
<dbReference type="InterPro" id="IPR012675">
    <property type="entry name" value="Beta-grasp_dom_sf"/>
</dbReference>
<sequence length="503" mass="53037">MFELTICTGGHRRTVPAEAGQLVSDLLQRYIPSFALPCAGNHTCGKCRVHVEGAVEPAGESEVHLLGAQALADGVRLACACRIQGDAVVTLHDEGTSKIVAWYKTPDFERTESGCGFAVDIGTTTVAVQLIDRTSGAILAERLAENAQRGYGADVISRIEACKTVGLDVLSDRISEQIEGMAQECLREAGISHVEESVVTGNSTMLHLYEGLDPASLAVVPFDVQSYFGCYSRRTLAGSPVYLPRCVGAYVGADITCAILAADLMRGGIQLLTDIGTNGEMALAWNGKLLCCATAAGPAFEGAGLSCGMPAAPGAIRTVTEKNGTVTYETVGEEPACGICGSGILDALSVMLKTEIIDDSGYLENEDSEEDDVWEIGGSGVSITQRDVRQIQLAKSAICAGLITLLEHEGLSVDDVSRFAIAGGFGNTINQDSAAEIGLFPAGLRDHTVFIGNGALGGASMLLMNRSLREQTEQLAQSAVELSLSTSAEFMDYYVDCMAFMQF</sequence>
<gene>
    <name evidence="2" type="ORF">CBW42_04710</name>
</gene>